<accession>A0AA35PD58</accession>
<dbReference type="InterPro" id="IPR000483">
    <property type="entry name" value="Cys-rich_flank_reg_C"/>
</dbReference>
<dbReference type="PRINTS" id="PR00019">
    <property type="entry name" value="LEURICHRPT"/>
</dbReference>
<dbReference type="InterPro" id="IPR032675">
    <property type="entry name" value="LRR_dom_sf"/>
</dbReference>
<keyword evidence="3" id="KW-0677">Repeat</keyword>
<dbReference type="PROSITE" id="PS51450">
    <property type="entry name" value="LRR"/>
    <property type="match status" value="3"/>
</dbReference>
<keyword evidence="4" id="KW-0472">Membrane</keyword>
<gene>
    <name evidence="7" type="ORF">PODLI_1B000205</name>
</gene>
<feature type="transmembrane region" description="Helical" evidence="4">
    <location>
        <begin position="371"/>
        <end position="391"/>
    </location>
</feature>
<keyword evidence="4" id="KW-0812">Transmembrane</keyword>
<keyword evidence="2" id="KW-0732">Signal</keyword>
<organism evidence="7 8">
    <name type="scientific">Podarcis lilfordi</name>
    <name type="common">Lilford's wall lizard</name>
    <dbReference type="NCBI Taxonomy" id="74358"/>
    <lineage>
        <taxon>Eukaryota</taxon>
        <taxon>Metazoa</taxon>
        <taxon>Chordata</taxon>
        <taxon>Craniata</taxon>
        <taxon>Vertebrata</taxon>
        <taxon>Euteleostomi</taxon>
        <taxon>Lepidosauria</taxon>
        <taxon>Squamata</taxon>
        <taxon>Bifurcata</taxon>
        <taxon>Unidentata</taxon>
        <taxon>Episquamata</taxon>
        <taxon>Laterata</taxon>
        <taxon>Lacertibaenia</taxon>
        <taxon>Lacertidae</taxon>
        <taxon>Podarcis</taxon>
    </lineage>
</organism>
<evidence type="ECO:0000256" key="4">
    <source>
        <dbReference type="SAM" id="Phobius"/>
    </source>
</evidence>
<dbReference type="PANTHER" id="PTHR24364">
    <property type="entry name" value="LP06937P"/>
    <property type="match status" value="1"/>
</dbReference>
<dbReference type="InterPro" id="IPR000372">
    <property type="entry name" value="LRRNT"/>
</dbReference>
<dbReference type="AlphaFoldDB" id="A0AA35PD58"/>
<evidence type="ECO:0000259" key="5">
    <source>
        <dbReference type="SMART" id="SM00013"/>
    </source>
</evidence>
<sequence length="434" mass="48257">MAWRSQPGKQRDLWLWEGRGKQHGSCSPTSLHHLSFLCKKKKSIRARLEGEKPGSFAIGVVLEMTPRDSPSAILGAWELLFLLVAPLSGQLCPVPCECSEPARTVKCVQKELTSIPAGIPGYTRNLFITGNQIAHIGSQDFKGLPNLVTLSLASNRINTIESQAFSTLQSLRYLDLSHNLLAAIHPNAFNARNNSIRELNLSHSLCNSSAIRPVANALAQGGFQNLSRLELPSNEIVYLPGGMFSTLSKLEHLDLRNNSLVDIKNSTFVGLDLKYLDLTSNSFKTLRREALSALRRQSHLRLFLKDNPFVCNCDIEDLVNWLNQSRLVVDVEKLACAFPQELKNASLVELAGADLVCHTSQHGENVLQTSYAALGAVLGVIGVIFLFVLYLNRKGIKTWMNSMRDTCQSLIEEYQYRYEIDSDRHITQVSALDV</sequence>
<keyword evidence="4" id="KW-1133">Transmembrane helix</keyword>
<evidence type="ECO:0000256" key="2">
    <source>
        <dbReference type="ARBA" id="ARBA00022729"/>
    </source>
</evidence>
<feature type="domain" description="LRRCT" evidence="6">
    <location>
        <begin position="307"/>
        <end position="358"/>
    </location>
</feature>
<keyword evidence="1" id="KW-0433">Leucine-rich repeat</keyword>
<feature type="domain" description="LRRNT" evidence="5">
    <location>
        <begin position="91"/>
        <end position="125"/>
    </location>
</feature>
<proteinExistence type="predicted"/>
<dbReference type="SMART" id="SM00369">
    <property type="entry name" value="LRR_TYP"/>
    <property type="match status" value="5"/>
</dbReference>
<name>A0AA35PD58_9SAUR</name>
<dbReference type="InterPro" id="IPR001611">
    <property type="entry name" value="Leu-rich_rpt"/>
</dbReference>
<dbReference type="SMART" id="SM00013">
    <property type="entry name" value="LRRNT"/>
    <property type="match status" value="1"/>
</dbReference>
<dbReference type="InterPro" id="IPR052286">
    <property type="entry name" value="Wnt_signaling_inhibitor"/>
</dbReference>
<reference evidence="7" key="1">
    <citation type="submission" date="2022-12" db="EMBL/GenBank/DDBJ databases">
        <authorList>
            <person name="Alioto T."/>
            <person name="Alioto T."/>
            <person name="Gomez Garrido J."/>
        </authorList>
    </citation>
    <scope>NUCLEOTIDE SEQUENCE</scope>
</reference>
<dbReference type="InterPro" id="IPR003591">
    <property type="entry name" value="Leu-rich_rpt_typical-subtyp"/>
</dbReference>
<dbReference type="FunFam" id="3.80.10.10:FF:000082">
    <property type="entry name" value="Leucine-rich repeat-containing 24"/>
    <property type="match status" value="1"/>
</dbReference>
<dbReference type="PANTHER" id="PTHR24364:SF17">
    <property type="entry name" value="TROPHOBLAST GLYCOPROTEIN"/>
    <property type="match status" value="1"/>
</dbReference>
<dbReference type="SUPFAM" id="SSF52058">
    <property type="entry name" value="L domain-like"/>
    <property type="match status" value="1"/>
</dbReference>
<keyword evidence="8" id="KW-1185">Reference proteome</keyword>
<dbReference type="Proteomes" id="UP001178461">
    <property type="component" value="Chromosome 8"/>
</dbReference>
<dbReference type="GO" id="GO:0090090">
    <property type="term" value="P:negative regulation of canonical Wnt signaling pathway"/>
    <property type="evidence" value="ECO:0007669"/>
    <property type="project" value="TreeGrafter"/>
</dbReference>
<evidence type="ECO:0000313" key="8">
    <source>
        <dbReference type="Proteomes" id="UP001178461"/>
    </source>
</evidence>
<evidence type="ECO:0000259" key="6">
    <source>
        <dbReference type="SMART" id="SM00082"/>
    </source>
</evidence>
<dbReference type="SMART" id="SM00082">
    <property type="entry name" value="LRRCT"/>
    <property type="match status" value="1"/>
</dbReference>
<dbReference type="Gene3D" id="3.80.10.10">
    <property type="entry name" value="Ribonuclease Inhibitor"/>
    <property type="match status" value="1"/>
</dbReference>
<protein>
    <submittedName>
        <fullName evidence="7">Glycoproteinglycoprotein-like-like</fullName>
    </submittedName>
</protein>
<evidence type="ECO:0000313" key="7">
    <source>
        <dbReference type="EMBL" id="CAI5781540.1"/>
    </source>
</evidence>
<dbReference type="EMBL" id="OX395133">
    <property type="protein sequence ID" value="CAI5781540.1"/>
    <property type="molecule type" value="Genomic_DNA"/>
</dbReference>
<evidence type="ECO:0000256" key="3">
    <source>
        <dbReference type="ARBA" id="ARBA00022737"/>
    </source>
</evidence>
<dbReference type="Pfam" id="PF13855">
    <property type="entry name" value="LRR_8"/>
    <property type="match status" value="2"/>
</dbReference>
<evidence type="ECO:0000256" key="1">
    <source>
        <dbReference type="ARBA" id="ARBA00022614"/>
    </source>
</evidence>
<dbReference type="GO" id="GO:0005886">
    <property type="term" value="C:plasma membrane"/>
    <property type="evidence" value="ECO:0007669"/>
    <property type="project" value="TreeGrafter"/>
</dbReference>